<protein>
    <submittedName>
        <fullName evidence="1">Uncharacterized protein</fullName>
    </submittedName>
</protein>
<name>A0A1D7SNR7_9CAUD</name>
<dbReference type="Proteomes" id="UP000225120">
    <property type="component" value="Segment"/>
</dbReference>
<dbReference type="Proteomes" id="UP000224341">
    <property type="component" value="Segment"/>
</dbReference>
<dbReference type="EMBL" id="KX349311">
    <property type="protein sequence ID" value="AOO15927.1"/>
    <property type="molecule type" value="Genomic_DNA"/>
</dbReference>
<dbReference type="Proteomes" id="UP000224445">
    <property type="component" value="Segment"/>
</dbReference>
<evidence type="ECO:0000313" key="2">
    <source>
        <dbReference type="EMBL" id="AOO15927.1"/>
    </source>
</evidence>
<dbReference type="EMBL" id="KX349324">
    <property type="protein sequence ID" value="AOO18719.1"/>
    <property type="molecule type" value="Genomic_DNA"/>
</dbReference>
<reference evidence="5 6" key="1">
    <citation type="journal article" date="2016" name="Environ. Microbiol.">
        <title>Genomic diversification of marine cyanophages into stable ecotypes.</title>
        <authorList>
            <person name="Marston M.F."/>
            <person name="Martiny J.B."/>
        </authorList>
    </citation>
    <scope>NUCLEOTIDE SEQUENCE [LARGE SCALE GENOMIC DNA]</scope>
    <source>
        <strain evidence="1">Np_15_0310</strain>
        <strain evidence="2">RW_04_0310</strain>
        <strain evidence="3">W1_12_0610</strain>
        <strain evidence="4">WH_05_0310</strain>
    </source>
</reference>
<dbReference type="EMBL" id="KX349308">
    <property type="protein sequence ID" value="AOO15287.1"/>
    <property type="molecule type" value="Genomic_DNA"/>
</dbReference>
<dbReference type="EMBL" id="KX349326">
    <property type="protein sequence ID" value="AOO19147.1"/>
    <property type="molecule type" value="Genomic_DNA"/>
</dbReference>
<evidence type="ECO:0000313" key="5">
    <source>
        <dbReference type="Proteomes" id="UP000224341"/>
    </source>
</evidence>
<dbReference type="Proteomes" id="UP000225157">
    <property type="component" value="Segment"/>
</dbReference>
<accession>A0A1D7SNR7</accession>
<gene>
    <name evidence="1" type="ORF">Np150310_009</name>
    <name evidence="2" type="ORF">RW040310_009</name>
    <name evidence="3" type="ORF">W1120610_009</name>
    <name evidence="4" type="ORF">WH050310_009</name>
</gene>
<proteinExistence type="predicted"/>
<sequence>MGIPKQESARYSSLQEFIGFSKTNDNAPSFTNLFSVHFSTPPMIAEQTAGSRFRPEVGDMSLLLDYYAKNVNLPSKQITTGQVTNVGAGYKFATGTAFSQISMTFTMPRSQQTRNFFERWTSLMANDANQYTDYYDTYCAPEVIIYKWERGGGDYAYSDPRSIRALRDSGDDFLLAKKNKLTAAWVLKKVFPYNIGSVQLDNSQAKTMDLSVQFYYERYRFFTEDQFDAPGVRNIITIPSGSDNVTTQETSRNTQVEQINRSTPVINGGASIINAFNSEVG</sequence>
<evidence type="ECO:0000313" key="4">
    <source>
        <dbReference type="EMBL" id="AOO19147.1"/>
    </source>
</evidence>
<evidence type="ECO:0000313" key="6">
    <source>
        <dbReference type="Proteomes" id="UP000224445"/>
    </source>
</evidence>
<evidence type="ECO:0000313" key="1">
    <source>
        <dbReference type="EMBL" id="AOO15287.1"/>
    </source>
</evidence>
<organism evidence="1 5">
    <name type="scientific">Cyanophage S-RIM12</name>
    <dbReference type="NCBI Taxonomy" id="1278402"/>
    <lineage>
        <taxon>Viruses</taxon>
        <taxon>Duplodnaviria</taxon>
        <taxon>Heunggongvirae</taxon>
        <taxon>Uroviricota</taxon>
        <taxon>Caudoviricetes</taxon>
        <taxon>Pantevenvirales</taxon>
        <taxon>Kyanoviridae</taxon>
        <taxon>Brizovirus</taxon>
        <taxon>Brizovirus syn33</taxon>
    </lineage>
</organism>
<evidence type="ECO:0000313" key="3">
    <source>
        <dbReference type="EMBL" id="AOO18719.1"/>
    </source>
</evidence>